<dbReference type="EMBL" id="MORL01000002">
    <property type="protein sequence ID" value="OIN60489.1"/>
    <property type="molecule type" value="Genomic_DNA"/>
</dbReference>
<evidence type="ECO:0000313" key="8">
    <source>
        <dbReference type="EMBL" id="OIN60489.1"/>
    </source>
</evidence>
<dbReference type="AlphaFoldDB" id="A0A1S2VNZ9"/>
<evidence type="ECO:0000256" key="1">
    <source>
        <dbReference type="ARBA" id="ARBA00023015"/>
    </source>
</evidence>
<protein>
    <recommendedName>
        <fullName evidence="7">HTH araC/xylS-type domain-containing protein</fullName>
    </recommendedName>
</protein>
<dbReference type="PANTHER" id="PTHR43280">
    <property type="entry name" value="ARAC-FAMILY TRANSCRIPTIONAL REGULATOR"/>
    <property type="match status" value="1"/>
</dbReference>
<evidence type="ECO:0000256" key="4">
    <source>
        <dbReference type="PROSITE-ProRule" id="PRU00339"/>
    </source>
</evidence>
<evidence type="ECO:0000313" key="9">
    <source>
        <dbReference type="Proteomes" id="UP000181790"/>
    </source>
</evidence>
<dbReference type="RefSeq" id="WP_071502284.1">
    <property type="nucleotide sequence ID" value="NZ_MORL01000002.1"/>
</dbReference>
<keyword evidence="9" id="KW-1185">Reference proteome</keyword>
<accession>A0A1S2VNZ9</accession>
<sequence length="645" mass="73472">MLPAEHTLFERLNQLIEQHLTNQDYSIDALCQELGVSRSFLFRLVKEQTGMSIARHIRQQRLIKARHLLGTTDLRVSDIAFQVGFDRLQTLSKHFTEAFGLSPSEYRSQLTGTHDLPDAFPEAAAPEPETSAVTETRPQPELPPATDLAAGKPSAKLWYWLAVPALLLILLAGSSWWFWKRSAGETDDASIAVLPFRHTGPAESQYFTEGIMEQIHRSLSYLENLKVISRNSAKTYANTTKHPAQIGRELDVAYLLEGKVVQMGKRIKLSVELIRVSENRTVWSKVYEGDQQSVLDFTNQVTNQTAAELNQKLSALTRKQLTQTPTRNIDAYREYLKGEYLLRDRTRESVLASVQNFDRALTYDPAFVDARAARAMAYFLIADDGFGPMQHYSNLAEQEALESIRLDVRNARAYTILAKMYMIQGKWKQANTAFLTALQYSPNDAQVLYAYSLFLRAIGQINRAVDYSTKALALDPLYPVIMFGHVGNLVTARRWAEAERVIQDGNRLYRTMGSWYYSTSFYYLSRRQYALSLREIQKGLRLEPTLKPLVLRHAFISARLQQPKPAQALLDSLPDNIEHYIDKAELYAGLQDKDRCLAYLQKGAAHERLPNYLKVTPLYDFLHNDPRFKALLRQVGLAEPLALNQ</sequence>
<feature type="region of interest" description="Disordered" evidence="5">
    <location>
        <begin position="117"/>
        <end position="146"/>
    </location>
</feature>
<name>A0A1S2VNZ9_9BACT</name>
<keyword evidence="2" id="KW-0238">DNA-binding</keyword>
<dbReference type="SUPFAM" id="SSF48452">
    <property type="entry name" value="TPR-like"/>
    <property type="match status" value="1"/>
</dbReference>
<dbReference type="SMART" id="SM00342">
    <property type="entry name" value="HTH_ARAC"/>
    <property type="match status" value="1"/>
</dbReference>
<keyword evidence="6" id="KW-0472">Membrane</keyword>
<dbReference type="Gene3D" id="1.25.40.10">
    <property type="entry name" value="Tetratricopeptide repeat domain"/>
    <property type="match status" value="2"/>
</dbReference>
<dbReference type="Proteomes" id="UP000181790">
    <property type="component" value="Unassembled WGS sequence"/>
</dbReference>
<dbReference type="InterPro" id="IPR019734">
    <property type="entry name" value="TPR_rpt"/>
</dbReference>
<gene>
    <name evidence="8" type="ORF">BLX24_06630</name>
</gene>
<feature type="repeat" description="TPR" evidence="4">
    <location>
        <begin position="445"/>
        <end position="478"/>
    </location>
</feature>
<keyword evidence="6" id="KW-1133">Transmembrane helix</keyword>
<feature type="transmembrane region" description="Helical" evidence="6">
    <location>
        <begin position="157"/>
        <end position="179"/>
    </location>
</feature>
<evidence type="ECO:0000256" key="3">
    <source>
        <dbReference type="ARBA" id="ARBA00023163"/>
    </source>
</evidence>
<dbReference type="Gene3D" id="1.10.10.60">
    <property type="entry name" value="Homeodomain-like"/>
    <property type="match status" value="1"/>
</dbReference>
<keyword evidence="4" id="KW-0802">TPR repeat</keyword>
<dbReference type="SMART" id="SM00028">
    <property type="entry name" value="TPR"/>
    <property type="match status" value="4"/>
</dbReference>
<dbReference type="PROSITE" id="PS00041">
    <property type="entry name" value="HTH_ARAC_FAMILY_1"/>
    <property type="match status" value="1"/>
</dbReference>
<feature type="domain" description="HTH araC/xylS-type" evidence="7">
    <location>
        <begin position="10"/>
        <end position="109"/>
    </location>
</feature>
<dbReference type="PANTHER" id="PTHR43280:SF2">
    <property type="entry name" value="HTH-TYPE TRANSCRIPTIONAL REGULATOR EXSA"/>
    <property type="match status" value="1"/>
</dbReference>
<keyword evidence="3" id="KW-0804">Transcription</keyword>
<dbReference type="InterPro" id="IPR018062">
    <property type="entry name" value="HTH_AraC-typ_CS"/>
</dbReference>
<evidence type="ECO:0000256" key="6">
    <source>
        <dbReference type="SAM" id="Phobius"/>
    </source>
</evidence>
<dbReference type="InterPro" id="IPR009057">
    <property type="entry name" value="Homeodomain-like_sf"/>
</dbReference>
<reference evidence="8 9" key="1">
    <citation type="submission" date="2016-10" db="EMBL/GenBank/DDBJ databases">
        <title>Arsenicibacter rosenii gen. nov., sp. nov., an efficient arsenic-methylating bacterium isolated from an arsenic-contaminated paddy soil.</title>
        <authorList>
            <person name="Huang K."/>
        </authorList>
    </citation>
    <scope>NUCLEOTIDE SEQUENCE [LARGE SCALE GENOMIC DNA]</scope>
    <source>
        <strain evidence="8 9">SM-1</strain>
    </source>
</reference>
<proteinExistence type="predicted"/>
<dbReference type="GO" id="GO:0043565">
    <property type="term" value="F:sequence-specific DNA binding"/>
    <property type="evidence" value="ECO:0007669"/>
    <property type="project" value="InterPro"/>
</dbReference>
<dbReference type="InterPro" id="IPR018060">
    <property type="entry name" value="HTH_AraC"/>
</dbReference>
<feature type="repeat" description="TPR" evidence="4">
    <location>
        <begin position="411"/>
        <end position="444"/>
    </location>
</feature>
<keyword evidence="6" id="KW-0812">Transmembrane</keyword>
<dbReference type="SUPFAM" id="SSF46689">
    <property type="entry name" value="Homeodomain-like"/>
    <property type="match status" value="1"/>
</dbReference>
<dbReference type="Gene3D" id="3.40.50.10070">
    <property type="entry name" value="TolB, N-terminal domain"/>
    <property type="match status" value="1"/>
</dbReference>
<dbReference type="GO" id="GO:0003700">
    <property type="term" value="F:DNA-binding transcription factor activity"/>
    <property type="evidence" value="ECO:0007669"/>
    <property type="project" value="InterPro"/>
</dbReference>
<evidence type="ECO:0000256" key="2">
    <source>
        <dbReference type="ARBA" id="ARBA00023125"/>
    </source>
</evidence>
<evidence type="ECO:0000256" key="5">
    <source>
        <dbReference type="SAM" id="MobiDB-lite"/>
    </source>
</evidence>
<keyword evidence="1" id="KW-0805">Transcription regulation</keyword>
<dbReference type="Pfam" id="PF12833">
    <property type="entry name" value="HTH_18"/>
    <property type="match status" value="1"/>
</dbReference>
<dbReference type="InterPro" id="IPR011990">
    <property type="entry name" value="TPR-like_helical_dom_sf"/>
</dbReference>
<comment type="caution">
    <text evidence="8">The sequence shown here is derived from an EMBL/GenBank/DDBJ whole genome shotgun (WGS) entry which is preliminary data.</text>
</comment>
<dbReference type="PROSITE" id="PS01124">
    <property type="entry name" value="HTH_ARAC_FAMILY_2"/>
    <property type="match status" value="1"/>
</dbReference>
<organism evidence="8 9">
    <name type="scientific">Arsenicibacter rosenii</name>
    <dbReference type="NCBI Taxonomy" id="1750698"/>
    <lineage>
        <taxon>Bacteria</taxon>
        <taxon>Pseudomonadati</taxon>
        <taxon>Bacteroidota</taxon>
        <taxon>Cytophagia</taxon>
        <taxon>Cytophagales</taxon>
        <taxon>Spirosomataceae</taxon>
        <taxon>Arsenicibacter</taxon>
    </lineage>
</organism>
<evidence type="ECO:0000259" key="7">
    <source>
        <dbReference type="PROSITE" id="PS01124"/>
    </source>
</evidence>
<dbReference type="PROSITE" id="PS50005">
    <property type="entry name" value="TPR"/>
    <property type="match status" value="2"/>
</dbReference>
<dbReference type="OrthoDB" id="9779074at2"/>